<evidence type="ECO:0000313" key="4">
    <source>
        <dbReference type="Proteomes" id="UP000177629"/>
    </source>
</evidence>
<evidence type="ECO:0000313" key="3">
    <source>
        <dbReference type="EMBL" id="OHA48621.1"/>
    </source>
</evidence>
<sequence length="71" mass="8014">MMNFGYGWFGWIFMLLWWALIIAGIVALVKWIVGQTKSGGGGKSALDILKERYAKGEIDKSEFEEKKKALS</sequence>
<keyword evidence="1" id="KW-0812">Transmembrane</keyword>
<dbReference type="Proteomes" id="UP000177629">
    <property type="component" value="Unassembled WGS sequence"/>
</dbReference>
<dbReference type="EMBL" id="MHSS01000005">
    <property type="protein sequence ID" value="OHA48621.1"/>
    <property type="molecule type" value="Genomic_DNA"/>
</dbReference>
<evidence type="ECO:0000259" key="2">
    <source>
        <dbReference type="Pfam" id="PF09851"/>
    </source>
</evidence>
<comment type="caution">
    <text evidence="3">The sequence shown here is derived from an EMBL/GenBank/DDBJ whole genome shotgun (WGS) entry which is preliminary data.</text>
</comment>
<dbReference type="STRING" id="1802362.A2806_00170"/>
<gene>
    <name evidence="3" type="ORF">A2806_00170</name>
</gene>
<keyword evidence="1" id="KW-0472">Membrane</keyword>
<name>A0A1G2PLU9_9BACT</name>
<accession>A0A1G2PLU9</accession>
<dbReference type="Pfam" id="PF09851">
    <property type="entry name" value="SHOCT"/>
    <property type="match status" value="1"/>
</dbReference>
<dbReference type="AlphaFoldDB" id="A0A1G2PLU9"/>
<feature type="domain" description="SHOCT" evidence="2">
    <location>
        <begin position="45"/>
        <end position="70"/>
    </location>
</feature>
<evidence type="ECO:0000256" key="1">
    <source>
        <dbReference type="SAM" id="Phobius"/>
    </source>
</evidence>
<proteinExistence type="predicted"/>
<keyword evidence="1" id="KW-1133">Transmembrane helix</keyword>
<protein>
    <submittedName>
        <fullName evidence="3">Electron transporter RnfE</fullName>
    </submittedName>
</protein>
<organism evidence="3 4">
    <name type="scientific">Candidatus Terrybacteria bacterium RIFCSPHIGHO2_01_FULL_48_17</name>
    <dbReference type="NCBI Taxonomy" id="1802362"/>
    <lineage>
        <taxon>Bacteria</taxon>
        <taxon>Candidatus Terryibacteriota</taxon>
    </lineage>
</organism>
<reference evidence="3 4" key="1">
    <citation type="journal article" date="2016" name="Nat. Commun.">
        <title>Thousands of microbial genomes shed light on interconnected biogeochemical processes in an aquifer system.</title>
        <authorList>
            <person name="Anantharaman K."/>
            <person name="Brown C.T."/>
            <person name="Hug L.A."/>
            <person name="Sharon I."/>
            <person name="Castelle C.J."/>
            <person name="Probst A.J."/>
            <person name="Thomas B.C."/>
            <person name="Singh A."/>
            <person name="Wilkins M.J."/>
            <person name="Karaoz U."/>
            <person name="Brodie E.L."/>
            <person name="Williams K.H."/>
            <person name="Hubbard S.S."/>
            <person name="Banfield J.F."/>
        </authorList>
    </citation>
    <scope>NUCLEOTIDE SEQUENCE [LARGE SCALE GENOMIC DNA]</scope>
</reference>
<dbReference type="InterPro" id="IPR018649">
    <property type="entry name" value="SHOCT"/>
</dbReference>
<feature type="transmembrane region" description="Helical" evidence="1">
    <location>
        <begin position="6"/>
        <end position="33"/>
    </location>
</feature>